<evidence type="ECO:0000256" key="5">
    <source>
        <dbReference type="ARBA" id="ARBA00022737"/>
    </source>
</evidence>
<evidence type="ECO:0000256" key="11">
    <source>
        <dbReference type="PROSITE-ProRule" id="PRU00282"/>
    </source>
</evidence>
<dbReference type="SMART" id="SM00054">
    <property type="entry name" value="EFh"/>
    <property type="match status" value="3"/>
</dbReference>
<dbReference type="FunFam" id="1.50.40.10:FF:000003">
    <property type="entry name" value="Putative calcium-binding mitochondrial carrier protein scamc-2"/>
    <property type="match status" value="1"/>
</dbReference>
<dbReference type="Gene3D" id="1.50.40.10">
    <property type="entry name" value="Mitochondrial carrier domain"/>
    <property type="match status" value="1"/>
</dbReference>
<keyword evidence="4 11" id="KW-0812">Transmembrane</keyword>
<keyword evidence="8" id="KW-1133">Transmembrane helix</keyword>
<dbReference type="InterPro" id="IPR002067">
    <property type="entry name" value="MCP"/>
</dbReference>
<dbReference type="EMBL" id="CAJNOR010001552">
    <property type="protein sequence ID" value="CAF1162810.1"/>
    <property type="molecule type" value="Genomic_DNA"/>
</dbReference>
<evidence type="ECO:0000256" key="4">
    <source>
        <dbReference type="ARBA" id="ARBA00022692"/>
    </source>
</evidence>
<comment type="subcellular location">
    <subcellularLocation>
        <location evidence="1">Mitochondrion inner membrane</location>
        <topology evidence="1">Multi-pass membrane protein</topology>
    </subcellularLocation>
</comment>
<dbReference type="Gene3D" id="1.10.238.10">
    <property type="entry name" value="EF-hand"/>
    <property type="match status" value="2"/>
</dbReference>
<dbReference type="PRINTS" id="PR00926">
    <property type="entry name" value="MITOCARRIER"/>
</dbReference>
<dbReference type="PANTHER" id="PTHR24089">
    <property type="entry name" value="SOLUTE CARRIER FAMILY 25"/>
    <property type="match status" value="1"/>
</dbReference>
<keyword evidence="16" id="KW-1185">Reference proteome</keyword>
<gene>
    <name evidence="15" type="ORF">EDS130_LOCUS23637</name>
    <name evidence="14" type="ORF">XAT740_LOCUS21580</name>
</gene>
<evidence type="ECO:0000256" key="9">
    <source>
        <dbReference type="ARBA" id="ARBA00023128"/>
    </source>
</evidence>
<dbReference type="SUPFAM" id="SSF47473">
    <property type="entry name" value="EF-hand"/>
    <property type="match status" value="1"/>
</dbReference>
<feature type="repeat" description="Solcar" evidence="11">
    <location>
        <begin position="395"/>
        <end position="490"/>
    </location>
</feature>
<dbReference type="InterPro" id="IPR023395">
    <property type="entry name" value="MCP_dom_sf"/>
</dbReference>
<dbReference type="Pfam" id="PF00153">
    <property type="entry name" value="Mito_carr"/>
    <property type="match status" value="3"/>
</dbReference>
<dbReference type="EMBL" id="CAJNOJ010000130">
    <property type="protein sequence ID" value="CAF1170073.1"/>
    <property type="molecule type" value="Genomic_DNA"/>
</dbReference>
<evidence type="ECO:0000256" key="1">
    <source>
        <dbReference type="ARBA" id="ARBA00004448"/>
    </source>
</evidence>
<keyword evidence="5" id="KW-0677">Repeat</keyword>
<dbReference type="InterPro" id="IPR002048">
    <property type="entry name" value="EF_hand_dom"/>
</dbReference>
<evidence type="ECO:0000256" key="6">
    <source>
        <dbReference type="ARBA" id="ARBA00022792"/>
    </source>
</evidence>
<dbReference type="GO" id="GO:0055085">
    <property type="term" value="P:transmembrane transport"/>
    <property type="evidence" value="ECO:0007669"/>
    <property type="project" value="InterPro"/>
</dbReference>
<dbReference type="PROSITE" id="PS50222">
    <property type="entry name" value="EF_HAND_2"/>
    <property type="match status" value="3"/>
</dbReference>
<organism evidence="14 16">
    <name type="scientific">Adineta ricciae</name>
    <name type="common">Rotifer</name>
    <dbReference type="NCBI Taxonomy" id="249248"/>
    <lineage>
        <taxon>Eukaryota</taxon>
        <taxon>Metazoa</taxon>
        <taxon>Spiralia</taxon>
        <taxon>Gnathifera</taxon>
        <taxon>Rotifera</taxon>
        <taxon>Eurotatoria</taxon>
        <taxon>Bdelloidea</taxon>
        <taxon>Adinetida</taxon>
        <taxon>Adinetidae</taxon>
        <taxon>Adineta</taxon>
    </lineage>
</organism>
<dbReference type="Proteomes" id="UP000663852">
    <property type="component" value="Unassembled WGS sequence"/>
</dbReference>
<evidence type="ECO:0000313" key="16">
    <source>
        <dbReference type="Proteomes" id="UP000663828"/>
    </source>
</evidence>
<evidence type="ECO:0000256" key="7">
    <source>
        <dbReference type="ARBA" id="ARBA00022837"/>
    </source>
</evidence>
<evidence type="ECO:0000313" key="14">
    <source>
        <dbReference type="EMBL" id="CAF1162810.1"/>
    </source>
</evidence>
<proteinExistence type="inferred from homology"/>
<dbReference type="SUPFAM" id="SSF103506">
    <property type="entry name" value="Mitochondrial carrier"/>
    <property type="match status" value="1"/>
</dbReference>
<dbReference type="Proteomes" id="UP000663828">
    <property type="component" value="Unassembled WGS sequence"/>
</dbReference>
<feature type="domain" description="EF-hand" evidence="13">
    <location>
        <begin position="20"/>
        <end position="55"/>
    </location>
</feature>
<feature type="domain" description="EF-hand" evidence="13">
    <location>
        <begin position="128"/>
        <end position="163"/>
    </location>
</feature>
<dbReference type="CDD" id="cd00051">
    <property type="entry name" value="EFh"/>
    <property type="match status" value="1"/>
</dbReference>
<accession>A0A814TP22</accession>
<evidence type="ECO:0000256" key="10">
    <source>
        <dbReference type="ARBA" id="ARBA00023136"/>
    </source>
</evidence>
<evidence type="ECO:0000256" key="8">
    <source>
        <dbReference type="ARBA" id="ARBA00022989"/>
    </source>
</evidence>
<dbReference type="PROSITE" id="PS00018">
    <property type="entry name" value="EF_HAND_1"/>
    <property type="match status" value="1"/>
</dbReference>
<dbReference type="InterPro" id="IPR018247">
    <property type="entry name" value="EF_Hand_1_Ca_BS"/>
</dbReference>
<sequence>MRETSPDLIKDAEIHQKLNEKQLSYDELFHRVDKNNDGKIDVDELIELLEKVGGETISKKRFAIARRIIKHSTGSADASSVTFQQFVDYVLKQEKKLSLVFRKVDASHQGKFDVEDLVFYFKKLGIKLELDEAKKLVEKMDQDNSLQISFDEWRSFFMSNPVILETITNDPHEMLQYWRSAPYLDLGDSPYGAPADALTEGGLWWKNLIAGGCAGAVSRTATAPFDRLKIVMQYLGSRHRMSMISGCQYLIKEGGVKSLWRGNGVNVMKIIPESALRFAVYEESKKMLKRIQNKDLSTETTVGERFIGGAMAGFISQTAVYPLDVLKVRFCLRRTGEYSHWVEAMKRMYKFEGPKSFWRGYVLNQVGIVPYAGFDLAFYESLKRLYIASHNNHEPPTYVVLSCGAISSFTAQLITYPIALVRTRRQGQIVPLPSMDQSKAHPILPATTMLKEIWHKEGIAGLYRGLVPNMLKVIPAVSISYLTYETVLKAIS</sequence>
<keyword evidence="9" id="KW-0496">Mitochondrion</keyword>
<dbReference type="AlphaFoldDB" id="A0A814TP22"/>
<keyword evidence="6" id="KW-0999">Mitochondrion inner membrane</keyword>
<dbReference type="PROSITE" id="PS50920">
    <property type="entry name" value="SOLCAR"/>
    <property type="match status" value="3"/>
</dbReference>
<dbReference type="InterPro" id="IPR011992">
    <property type="entry name" value="EF-hand-dom_pair"/>
</dbReference>
<protein>
    <recommendedName>
        <fullName evidence="13">EF-hand domain-containing protein</fullName>
    </recommendedName>
</protein>
<dbReference type="Pfam" id="PF00036">
    <property type="entry name" value="EF-hand_1"/>
    <property type="match status" value="1"/>
</dbReference>
<evidence type="ECO:0000259" key="13">
    <source>
        <dbReference type="PROSITE" id="PS50222"/>
    </source>
</evidence>
<dbReference type="InterPro" id="IPR018108">
    <property type="entry name" value="MCP_transmembrane"/>
</dbReference>
<reference evidence="14" key="1">
    <citation type="submission" date="2021-02" db="EMBL/GenBank/DDBJ databases">
        <authorList>
            <person name="Nowell W R."/>
        </authorList>
    </citation>
    <scope>NUCLEOTIDE SEQUENCE</scope>
</reference>
<keyword evidence="10 11" id="KW-0472">Membrane</keyword>
<comment type="similarity">
    <text evidence="2 12">Belongs to the mitochondrial carrier (TC 2.A.29) family.</text>
</comment>
<evidence type="ECO:0000256" key="2">
    <source>
        <dbReference type="ARBA" id="ARBA00006375"/>
    </source>
</evidence>
<dbReference type="OrthoDB" id="270584at2759"/>
<feature type="repeat" description="Solcar" evidence="11">
    <location>
        <begin position="300"/>
        <end position="385"/>
    </location>
</feature>
<evidence type="ECO:0000313" key="15">
    <source>
        <dbReference type="EMBL" id="CAF1170073.1"/>
    </source>
</evidence>
<name>A0A814TP22_ADIRI</name>
<dbReference type="Pfam" id="PF13499">
    <property type="entry name" value="EF-hand_7"/>
    <property type="match status" value="1"/>
</dbReference>
<feature type="domain" description="EF-hand" evidence="13">
    <location>
        <begin position="92"/>
        <end position="127"/>
    </location>
</feature>
<comment type="caution">
    <text evidence="14">The sequence shown here is derived from an EMBL/GenBank/DDBJ whole genome shotgun (WGS) entry which is preliminary data.</text>
</comment>
<feature type="repeat" description="Solcar" evidence="11">
    <location>
        <begin position="202"/>
        <end position="287"/>
    </location>
</feature>
<dbReference type="GO" id="GO:0005743">
    <property type="term" value="C:mitochondrial inner membrane"/>
    <property type="evidence" value="ECO:0007669"/>
    <property type="project" value="UniProtKB-SubCell"/>
</dbReference>
<evidence type="ECO:0000256" key="12">
    <source>
        <dbReference type="RuleBase" id="RU000488"/>
    </source>
</evidence>
<keyword evidence="7" id="KW-0106">Calcium</keyword>
<keyword evidence="3 12" id="KW-0813">Transport</keyword>
<dbReference type="GO" id="GO:0005509">
    <property type="term" value="F:calcium ion binding"/>
    <property type="evidence" value="ECO:0007669"/>
    <property type="project" value="InterPro"/>
</dbReference>
<evidence type="ECO:0000256" key="3">
    <source>
        <dbReference type="ARBA" id="ARBA00022448"/>
    </source>
</evidence>